<dbReference type="GO" id="GO:0006355">
    <property type="term" value="P:regulation of DNA-templated transcription"/>
    <property type="evidence" value="ECO:0007669"/>
    <property type="project" value="InterPro"/>
</dbReference>
<dbReference type="InterPro" id="IPR013767">
    <property type="entry name" value="PAS_fold"/>
</dbReference>
<reference evidence="7 8" key="1">
    <citation type="submission" date="2016-08" db="EMBL/GenBank/DDBJ databases">
        <title>Hymenobacter coccineus sp. nov., Hymenobacter lapidarius sp. nov. and Hymenobacter glacialis sp. nov., isolated from Antarctic soil.</title>
        <authorList>
            <person name="Sedlacek I."/>
            <person name="Kralova S."/>
            <person name="Kyrova K."/>
            <person name="Maslanova I."/>
            <person name="Stankova E."/>
            <person name="Vrbovska V."/>
            <person name="Nemec M."/>
            <person name="Bartak M."/>
            <person name="Svec P."/>
            <person name="Busse H.-J."/>
            <person name="Pantucek R."/>
        </authorList>
    </citation>
    <scope>NUCLEOTIDE SEQUENCE [LARGE SCALE GENOMIC DNA]</scope>
    <source>
        <strain evidence="7 8">CCM 8649</strain>
    </source>
</reference>
<feature type="compositionally biased region" description="Basic residues" evidence="5">
    <location>
        <begin position="385"/>
        <end position="398"/>
    </location>
</feature>
<evidence type="ECO:0000259" key="6">
    <source>
        <dbReference type="PROSITE" id="PS50112"/>
    </source>
</evidence>
<dbReference type="Pfam" id="PF00512">
    <property type="entry name" value="HisKA"/>
    <property type="match status" value="1"/>
</dbReference>
<dbReference type="PROSITE" id="PS50112">
    <property type="entry name" value="PAS"/>
    <property type="match status" value="1"/>
</dbReference>
<dbReference type="GO" id="GO:0000155">
    <property type="term" value="F:phosphorelay sensor kinase activity"/>
    <property type="evidence" value="ECO:0007669"/>
    <property type="project" value="InterPro"/>
</dbReference>
<feature type="region of interest" description="Disordered" evidence="5">
    <location>
        <begin position="1"/>
        <end position="28"/>
    </location>
</feature>
<dbReference type="InterPro" id="IPR035965">
    <property type="entry name" value="PAS-like_dom_sf"/>
</dbReference>
<dbReference type="Pfam" id="PF00989">
    <property type="entry name" value="PAS"/>
    <property type="match status" value="1"/>
</dbReference>
<evidence type="ECO:0000313" key="8">
    <source>
        <dbReference type="Proteomes" id="UP000177506"/>
    </source>
</evidence>
<keyword evidence="8" id="KW-1185">Reference proteome</keyword>
<dbReference type="Gene3D" id="1.10.287.130">
    <property type="match status" value="1"/>
</dbReference>
<gene>
    <name evidence="7" type="ORF">BEN49_18670</name>
</gene>
<dbReference type="EC" id="2.7.13.3" evidence="2"/>
<organism evidence="7 8">
    <name type="scientific">Hymenobacter coccineus</name>
    <dbReference type="NCBI Taxonomy" id="1908235"/>
    <lineage>
        <taxon>Bacteria</taxon>
        <taxon>Pseudomonadati</taxon>
        <taxon>Bacteroidota</taxon>
        <taxon>Cytophagia</taxon>
        <taxon>Cytophagales</taxon>
        <taxon>Hymenobacteraceae</taxon>
        <taxon>Hymenobacter</taxon>
    </lineage>
</organism>
<dbReference type="Gene3D" id="3.30.450.20">
    <property type="entry name" value="PAS domain"/>
    <property type="match status" value="2"/>
</dbReference>
<sequence>MNAESSLPHPAGARTLPLTQATEHTPPNQLPGLVQELQTHQIELQMQYESLLLAQAEAEANRAQYEDLYEQAPVGYVTLGPHGGIAQLNRTASQLLGTLSDPLAGRPFALFVTPAHRADFAGFLARVLAAPGPQHTETELRRADGSTFHAQLEAVRDEPPLPQGPGCRLALLDISDRRAAANALAASEARFQMLAESVPGVLFEGRVNSDGKYDITYISPRIQECFGVAPADINQAGMFLHPADVRSFRLSLAAAGQAQGPWAFEGRVVVPGQPLRWCRGTAAVTTRDTKNLAYSGLLLDVTASKQLEAHLRAATEAAEANVRAKQEFLANMSHEIRTPLHGILGLAEMLAASALAPAQAEHLRLLNSSAQHLLAVLNDVLDHRPPRRRPPARHRRSLRPGGPAARLHCPARARCRCPGPGPAP</sequence>
<feature type="region of interest" description="Disordered" evidence="5">
    <location>
        <begin position="382"/>
        <end position="405"/>
    </location>
</feature>
<dbReference type="SMART" id="SM00388">
    <property type="entry name" value="HisKA"/>
    <property type="match status" value="1"/>
</dbReference>
<evidence type="ECO:0000256" key="2">
    <source>
        <dbReference type="ARBA" id="ARBA00012438"/>
    </source>
</evidence>
<dbReference type="InterPro" id="IPR003661">
    <property type="entry name" value="HisK_dim/P_dom"/>
</dbReference>
<feature type="domain" description="PAS" evidence="6">
    <location>
        <begin position="61"/>
        <end position="131"/>
    </location>
</feature>
<accession>A0A1G1TLM3</accession>
<dbReference type="SMART" id="SM00091">
    <property type="entry name" value="PAS"/>
    <property type="match status" value="2"/>
</dbReference>
<dbReference type="InterPro" id="IPR000014">
    <property type="entry name" value="PAS"/>
</dbReference>
<evidence type="ECO:0000256" key="5">
    <source>
        <dbReference type="SAM" id="MobiDB-lite"/>
    </source>
</evidence>
<evidence type="ECO:0000313" key="7">
    <source>
        <dbReference type="EMBL" id="OGX91750.1"/>
    </source>
</evidence>
<dbReference type="PANTHER" id="PTHR43047">
    <property type="entry name" value="TWO-COMPONENT HISTIDINE PROTEIN KINASE"/>
    <property type="match status" value="1"/>
</dbReference>
<proteinExistence type="predicted"/>
<dbReference type="OrthoDB" id="9797097at2"/>
<keyword evidence="4" id="KW-0418">Kinase</keyword>
<dbReference type="Proteomes" id="UP000177506">
    <property type="component" value="Unassembled WGS sequence"/>
</dbReference>
<protein>
    <recommendedName>
        <fullName evidence="2">histidine kinase</fullName>
        <ecNumber evidence="2">2.7.13.3</ecNumber>
    </recommendedName>
</protein>
<evidence type="ECO:0000256" key="4">
    <source>
        <dbReference type="ARBA" id="ARBA00022777"/>
    </source>
</evidence>
<comment type="caution">
    <text evidence="7">The sequence shown here is derived from an EMBL/GenBank/DDBJ whole genome shotgun (WGS) entry which is preliminary data.</text>
</comment>
<feature type="compositionally biased region" description="Polar residues" evidence="5">
    <location>
        <begin position="17"/>
        <end position="27"/>
    </location>
</feature>
<dbReference type="SUPFAM" id="SSF47384">
    <property type="entry name" value="Homodimeric domain of signal transducing histidine kinase"/>
    <property type="match status" value="1"/>
</dbReference>
<evidence type="ECO:0000256" key="3">
    <source>
        <dbReference type="ARBA" id="ARBA00022679"/>
    </source>
</evidence>
<dbReference type="InterPro" id="IPR036097">
    <property type="entry name" value="HisK_dim/P_sf"/>
</dbReference>
<name>A0A1G1TLM3_9BACT</name>
<dbReference type="AlphaFoldDB" id="A0A1G1TLM3"/>
<dbReference type="RefSeq" id="WP_070740623.1">
    <property type="nucleotide sequence ID" value="NZ_MDZA01000036.1"/>
</dbReference>
<comment type="catalytic activity">
    <reaction evidence="1">
        <text>ATP + protein L-histidine = ADP + protein N-phospho-L-histidine.</text>
        <dbReference type="EC" id="2.7.13.3"/>
    </reaction>
</comment>
<dbReference type="NCBIfam" id="TIGR00229">
    <property type="entry name" value="sensory_box"/>
    <property type="match status" value="1"/>
</dbReference>
<dbReference type="CDD" id="cd00082">
    <property type="entry name" value="HisKA"/>
    <property type="match status" value="1"/>
</dbReference>
<dbReference type="SUPFAM" id="SSF55785">
    <property type="entry name" value="PYP-like sensor domain (PAS domain)"/>
    <property type="match status" value="2"/>
</dbReference>
<dbReference type="CDD" id="cd00130">
    <property type="entry name" value="PAS"/>
    <property type="match status" value="2"/>
</dbReference>
<keyword evidence="3" id="KW-0808">Transferase</keyword>
<evidence type="ECO:0000256" key="1">
    <source>
        <dbReference type="ARBA" id="ARBA00000085"/>
    </source>
</evidence>
<dbReference type="EMBL" id="MDZA01000036">
    <property type="protein sequence ID" value="OGX91750.1"/>
    <property type="molecule type" value="Genomic_DNA"/>
</dbReference>